<evidence type="ECO:0000256" key="1">
    <source>
        <dbReference type="SAM" id="MobiDB-lite"/>
    </source>
</evidence>
<accession>A0A439DEI8</accession>
<evidence type="ECO:0008006" key="4">
    <source>
        <dbReference type="Google" id="ProtNLM"/>
    </source>
</evidence>
<feature type="region of interest" description="Disordered" evidence="1">
    <location>
        <begin position="472"/>
        <end position="572"/>
    </location>
</feature>
<feature type="compositionally biased region" description="Polar residues" evidence="1">
    <location>
        <begin position="345"/>
        <end position="354"/>
    </location>
</feature>
<protein>
    <recommendedName>
        <fullName evidence="4">DNA (cytosine-5)-methyltransferase 1 replication foci domain-containing protein</fullName>
    </recommendedName>
</protein>
<feature type="compositionally biased region" description="Polar residues" evidence="1">
    <location>
        <begin position="291"/>
        <end position="303"/>
    </location>
</feature>
<feature type="compositionally biased region" description="Basic residues" evidence="1">
    <location>
        <begin position="242"/>
        <end position="256"/>
    </location>
</feature>
<proteinExistence type="predicted"/>
<dbReference type="Proteomes" id="UP000286045">
    <property type="component" value="Unassembled WGS sequence"/>
</dbReference>
<feature type="compositionally biased region" description="Basic and acidic residues" evidence="1">
    <location>
        <begin position="270"/>
        <end position="283"/>
    </location>
</feature>
<comment type="caution">
    <text evidence="2">The sequence shown here is derived from an EMBL/GenBank/DDBJ whole genome shotgun (WGS) entry which is preliminary data.</text>
</comment>
<sequence>MARRKRRAAKVSKRYPEYEEPAKHYKETSILKPVNPSTHPDDWPCFLLSDATVHFPNGVMTNMLEVDILGPFIVRGRLELEKDNERYLVDRSLKTSDALWIQIESSKSFSVGAKDDSLAAPVVWASGEAGWFEIVSAPCFQRFCDEMFQAVRLHYSLLDQYEEALEKLQKSRKKKKATLVDVALDLDELLFQYALRAGDGLTLPEAYGQFHKHHIFLLSHFPRDTGVYNYLADRNPETVRMLGHKGTKPLPRRRLGSPHDRPLKAYTYSPREKSSPPEIADGRKKGKGRTKSSVLRTTQTSEMSDAEATAPRKSHEAHQPRATRMKKRSPAEISHKDDDIIMIDTPTNHLTSSKTSDDDQEGLGEDNPTMHSTAEGATSSGHVLVDALEDCNIKNYNSVEEIFQYHAPDLVQRLGPEWHETQIYQWVKENQSNPPILTNISEAAVNQIVRRVKKSARAAHIEKVATGSSQPVVKEYAGKQTPKNRRSGKAAGLRPSTGSKKRLRHEADFEDEMDLDENELLGKKSKRSHYFTEEDDDGDDDNDNDSIDEGDMDNSSEGKRHAENDTIPTSQLVIRAERLPSTQPRGPNQTWICEEPDCGYVVRAAHEENGQKLISAHYEEHEKEAQDVAHEVALNRVNLAVQEARGHLPINHLLEKIRNLGENSKRRDEVHLNGHAVPEPIKRTLLI</sequence>
<feature type="compositionally biased region" description="Acidic residues" evidence="1">
    <location>
        <begin position="508"/>
        <end position="519"/>
    </location>
</feature>
<name>A0A439DEI8_9PEZI</name>
<organism evidence="2 3">
    <name type="scientific">Xylaria grammica</name>
    <dbReference type="NCBI Taxonomy" id="363999"/>
    <lineage>
        <taxon>Eukaryota</taxon>
        <taxon>Fungi</taxon>
        <taxon>Dikarya</taxon>
        <taxon>Ascomycota</taxon>
        <taxon>Pezizomycotina</taxon>
        <taxon>Sordariomycetes</taxon>
        <taxon>Xylariomycetidae</taxon>
        <taxon>Xylariales</taxon>
        <taxon>Xylariaceae</taxon>
        <taxon>Xylaria</taxon>
    </lineage>
</organism>
<dbReference type="AlphaFoldDB" id="A0A439DEI8"/>
<dbReference type="STRING" id="363999.A0A439DEI8"/>
<keyword evidence="3" id="KW-1185">Reference proteome</keyword>
<feature type="compositionally biased region" description="Acidic residues" evidence="1">
    <location>
        <begin position="533"/>
        <end position="554"/>
    </location>
</feature>
<dbReference type="EMBL" id="RYZI01000041">
    <property type="protein sequence ID" value="RWA12812.1"/>
    <property type="molecule type" value="Genomic_DNA"/>
</dbReference>
<evidence type="ECO:0000313" key="2">
    <source>
        <dbReference type="EMBL" id="RWA12812.1"/>
    </source>
</evidence>
<feature type="region of interest" description="Disordered" evidence="1">
    <location>
        <begin position="241"/>
        <end position="377"/>
    </location>
</feature>
<gene>
    <name evidence="2" type="ORF">EKO27_g2268</name>
</gene>
<evidence type="ECO:0000313" key="3">
    <source>
        <dbReference type="Proteomes" id="UP000286045"/>
    </source>
</evidence>
<reference evidence="2 3" key="1">
    <citation type="submission" date="2018-12" db="EMBL/GenBank/DDBJ databases">
        <title>Draft genome sequence of Xylaria grammica IHI A82.</title>
        <authorList>
            <person name="Buettner E."/>
            <person name="Kellner H."/>
        </authorList>
    </citation>
    <scope>NUCLEOTIDE SEQUENCE [LARGE SCALE GENOMIC DNA]</scope>
    <source>
        <strain evidence="2 3">IHI A82</strain>
    </source>
</reference>
<feature type="compositionally biased region" description="Basic and acidic residues" evidence="1">
    <location>
        <begin position="329"/>
        <end position="339"/>
    </location>
</feature>